<organism evidence="2 3">
    <name type="scientific">Anopheles maculatus</name>
    <dbReference type="NCBI Taxonomy" id="74869"/>
    <lineage>
        <taxon>Eukaryota</taxon>
        <taxon>Metazoa</taxon>
        <taxon>Ecdysozoa</taxon>
        <taxon>Arthropoda</taxon>
        <taxon>Hexapoda</taxon>
        <taxon>Insecta</taxon>
        <taxon>Pterygota</taxon>
        <taxon>Neoptera</taxon>
        <taxon>Endopterygota</taxon>
        <taxon>Diptera</taxon>
        <taxon>Nematocera</taxon>
        <taxon>Culicoidea</taxon>
        <taxon>Culicidae</taxon>
        <taxon>Anophelinae</taxon>
        <taxon>Anopheles</taxon>
        <taxon>Anopheles maculatus group</taxon>
    </lineage>
</organism>
<reference evidence="3" key="1">
    <citation type="submission" date="2013-09" db="EMBL/GenBank/DDBJ databases">
        <title>The Genome Sequence of Anopheles maculatus species B.</title>
        <authorList>
            <consortium name="The Broad Institute Genomics Platform"/>
            <person name="Neafsey D.E."/>
            <person name="Besansky N."/>
            <person name="Howell P."/>
            <person name="Walton C."/>
            <person name="Young S.K."/>
            <person name="Zeng Q."/>
            <person name="Gargeya S."/>
            <person name="Fitzgerald M."/>
            <person name="Haas B."/>
            <person name="Abouelleil A."/>
            <person name="Allen A.W."/>
            <person name="Alvarado L."/>
            <person name="Arachchi H.M."/>
            <person name="Berlin A.M."/>
            <person name="Chapman S.B."/>
            <person name="Gainer-Dewar J."/>
            <person name="Goldberg J."/>
            <person name="Griggs A."/>
            <person name="Gujja S."/>
            <person name="Hansen M."/>
            <person name="Howarth C."/>
            <person name="Imamovic A."/>
            <person name="Ireland A."/>
            <person name="Larimer J."/>
            <person name="McCowan C."/>
            <person name="Murphy C."/>
            <person name="Pearson M."/>
            <person name="Poon T.W."/>
            <person name="Priest M."/>
            <person name="Roberts A."/>
            <person name="Saif S."/>
            <person name="Shea T."/>
            <person name="Sisk P."/>
            <person name="Sykes S."/>
            <person name="Wortman J."/>
            <person name="Nusbaum C."/>
            <person name="Birren B."/>
        </authorList>
    </citation>
    <scope>NUCLEOTIDE SEQUENCE [LARGE SCALE GENOMIC DNA]</scope>
    <source>
        <strain evidence="3">maculatus3</strain>
    </source>
</reference>
<accession>A0A182TB38</accession>
<sequence length="101" mass="10845">MDPAVAWYQEEQDGPSKLVWMRIWDTNSDLYGSLHANYGPGSNNGQETLKGPAVSRGVTGGTLGALGDQKQHELPFNNSNSGNNNNNNGVGNYQQQPSPAI</sequence>
<name>A0A182TB38_9DIPT</name>
<dbReference type="Proteomes" id="UP000075901">
    <property type="component" value="Unassembled WGS sequence"/>
</dbReference>
<dbReference type="EnsemblMetazoa" id="AMAM023275-RA">
    <property type="protein sequence ID" value="AMAM023275-PA"/>
    <property type="gene ID" value="AMAM023275"/>
</dbReference>
<feature type="region of interest" description="Disordered" evidence="1">
    <location>
        <begin position="36"/>
        <end position="101"/>
    </location>
</feature>
<dbReference type="VEuPathDB" id="VectorBase:AMAM023275"/>
<proteinExistence type="predicted"/>
<evidence type="ECO:0000313" key="2">
    <source>
        <dbReference type="EnsemblMetazoa" id="AMAM023275-PA"/>
    </source>
</evidence>
<protein>
    <submittedName>
        <fullName evidence="2">Uncharacterized protein</fullName>
    </submittedName>
</protein>
<feature type="compositionally biased region" description="Low complexity" evidence="1">
    <location>
        <begin position="77"/>
        <end position="92"/>
    </location>
</feature>
<evidence type="ECO:0000256" key="1">
    <source>
        <dbReference type="SAM" id="MobiDB-lite"/>
    </source>
</evidence>
<evidence type="ECO:0000313" key="3">
    <source>
        <dbReference type="Proteomes" id="UP000075901"/>
    </source>
</evidence>
<reference evidence="2" key="2">
    <citation type="submission" date="2020-05" db="UniProtKB">
        <authorList>
            <consortium name="EnsemblMetazoa"/>
        </authorList>
    </citation>
    <scope>IDENTIFICATION</scope>
    <source>
        <strain evidence="2">maculatus3</strain>
    </source>
</reference>
<keyword evidence="3" id="KW-1185">Reference proteome</keyword>
<dbReference type="AlphaFoldDB" id="A0A182TB38"/>